<feature type="compositionally biased region" description="Basic residues" evidence="1">
    <location>
        <begin position="180"/>
        <end position="195"/>
    </location>
</feature>
<evidence type="ECO:0000259" key="2">
    <source>
        <dbReference type="Pfam" id="PF07059"/>
    </source>
</evidence>
<feature type="domain" description="Protein ENHANCED DISEASE RESISTANCE 2 C-terminal" evidence="2">
    <location>
        <begin position="231"/>
        <end position="472"/>
    </location>
</feature>
<dbReference type="EMBL" id="OU503038">
    <property type="protein sequence ID" value="CAI9758632.1"/>
    <property type="molecule type" value="Genomic_DNA"/>
</dbReference>
<dbReference type="InterPro" id="IPR009769">
    <property type="entry name" value="EDR2_C"/>
</dbReference>
<feature type="region of interest" description="Disordered" evidence="1">
    <location>
        <begin position="118"/>
        <end position="142"/>
    </location>
</feature>
<evidence type="ECO:0000256" key="1">
    <source>
        <dbReference type="SAM" id="MobiDB-lite"/>
    </source>
</evidence>
<sequence length="481" mass="54538">MGACVSKPKGCVGVKNKLKKPIRRRGKRSHNLSYKLNRVEPSKNPADLAYNNPSFQGNGEPWFDLDSVLDSDGEDEFYSVQDDVSQAGSISTGVTPRFSNIADYNGMEFQLISDEPQNEARNSAHLEKGSVQCRDESSGNDDDTGISHNCGLLSNTLLPCLACAESLDQKRKSQSPRSPSSRKKLSLTTSFKRRERQSNTMLPSPKAIVGRPIAGSQVNRSPLEKKMSESWSQIEPNTFKVRGRNFLRDKKKEFAPNLAAFEPFGVDVFLSPRKIPHIARFVELPAIDAYGEIPPILVVNLQIPLYSATIFQTECDGEGMNFVFYFKLYENYSKALPLHLQENIRRIIDNEIERIKGFPIDANAPFRERLKILARVVNVEDLQLGAAERKLMNAYNEKPVLSRPQQEFYLGGNYFEIDLDIHRFSYIARKGFEAFQDRIKHCVFDFGLTIQGNKTEDLPEHMICCLRLKEIDFAKYCQLGF</sequence>
<dbReference type="Proteomes" id="UP000834106">
    <property type="component" value="Chromosome 3"/>
</dbReference>
<reference evidence="3" key="1">
    <citation type="submission" date="2023-05" db="EMBL/GenBank/DDBJ databases">
        <authorList>
            <person name="Huff M."/>
        </authorList>
    </citation>
    <scope>NUCLEOTIDE SEQUENCE</scope>
</reference>
<dbReference type="Pfam" id="PF07059">
    <property type="entry name" value="EDR2_C"/>
    <property type="match status" value="1"/>
</dbReference>
<gene>
    <name evidence="3" type="ORF">FPE_LOCUS6062</name>
</gene>
<organism evidence="3 4">
    <name type="scientific">Fraxinus pennsylvanica</name>
    <dbReference type="NCBI Taxonomy" id="56036"/>
    <lineage>
        <taxon>Eukaryota</taxon>
        <taxon>Viridiplantae</taxon>
        <taxon>Streptophyta</taxon>
        <taxon>Embryophyta</taxon>
        <taxon>Tracheophyta</taxon>
        <taxon>Spermatophyta</taxon>
        <taxon>Magnoliopsida</taxon>
        <taxon>eudicotyledons</taxon>
        <taxon>Gunneridae</taxon>
        <taxon>Pentapetalae</taxon>
        <taxon>asterids</taxon>
        <taxon>lamiids</taxon>
        <taxon>Lamiales</taxon>
        <taxon>Oleaceae</taxon>
        <taxon>Oleeae</taxon>
        <taxon>Fraxinus</taxon>
    </lineage>
</organism>
<dbReference type="AlphaFoldDB" id="A0AAD1Z1I7"/>
<evidence type="ECO:0000313" key="3">
    <source>
        <dbReference type="EMBL" id="CAI9758632.1"/>
    </source>
</evidence>
<dbReference type="PANTHER" id="PTHR31558">
    <property type="entry name" value="CW14 PROTEIN"/>
    <property type="match status" value="1"/>
</dbReference>
<evidence type="ECO:0000313" key="4">
    <source>
        <dbReference type="Proteomes" id="UP000834106"/>
    </source>
</evidence>
<feature type="compositionally biased region" description="Basic and acidic residues" evidence="1">
    <location>
        <begin position="122"/>
        <end position="137"/>
    </location>
</feature>
<proteinExistence type="predicted"/>
<keyword evidence="4" id="KW-1185">Reference proteome</keyword>
<protein>
    <recommendedName>
        <fullName evidence="2">Protein ENHANCED DISEASE RESISTANCE 2 C-terminal domain-containing protein</fullName>
    </recommendedName>
</protein>
<name>A0AAD1Z1I7_9LAMI</name>
<feature type="region of interest" description="Disordered" evidence="1">
    <location>
        <begin position="168"/>
        <end position="229"/>
    </location>
</feature>
<dbReference type="PANTHER" id="PTHR31558:SF3">
    <property type="entry name" value="CW14 PROTEIN"/>
    <property type="match status" value="1"/>
</dbReference>
<accession>A0AAD1Z1I7</accession>